<protein>
    <submittedName>
        <fullName evidence="1">DUF177 domain-containing protein</fullName>
    </submittedName>
</protein>
<dbReference type="RefSeq" id="WP_125990417.1">
    <property type="nucleotide sequence ID" value="NZ_CP046640.1"/>
</dbReference>
<dbReference type="PANTHER" id="PTHR34374">
    <property type="entry name" value="LARGE RIBOSOMAL RNA SUBUNIT ACCUMULATION PROTEIN YCED HOMOLOG 1, CHLOROPLASTIC"/>
    <property type="match status" value="1"/>
</dbReference>
<sequence length="162" mass="18549">MLIDLSSLKEVGSRKSIDRKIELPDLSYREQEIGIPFPLDLKLDMYNTEDSYTLTGSLAGNLVLTCSRCLERFEYKIDIKINEELMKDEINNISEFDISSILIEHILLIIPIKPICSQDCKGLCVQCGQNLNEGECDCEKDIIDPRMAKLKKLFDDKDNEEV</sequence>
<dbReference type="KEGG" id="ifn:GM661_09575"/>
<name>A0A8A7K9S3_9FIRM</name>
<dbReference type="AlphaFoldDB" id="A0A8A7K9S3"/>
<reference evidence="1" key="1">
    <citation type="submission" date="2019-12" db="EMBL/GenBank/DDBJ databases">
        <authorList>
            <person name="zhang j."/>
            <person name="sun C.M."/>
        </authorList>
    </citation>
    <scope>NUCLEOTIDE SEQUENCE</scope>
    <source>
        <strain evidence="1">NS-1</strain>
    </source>
</reference>
<organism evidence="1 2">
    <name type="scientific">Iocasia fonsfrigidae</name>
    <dbReference type="NCBI Taxonomy" id="2682810"/>
    <lineage>
        <taxon>Bacteria</taxon>
        <taxon>Bacillati</taxon>
        <taxon>Bacillota</taxon>
        <taxon>Clostridia</taxon>
        <taxon>Halanaerobiales</taxon>
        <taxon>Halanaerobiaceae</taxon>
        <taxon>Iocasia</taxon>
    </lineage>
</organism>
<proteinExistence type="predicted"/>
<keyword evidence="2" id="KW-1185">Reference proteome</keyword>
<evidence type="ECO:0000313" key="2">
    <source>
        <dbReference type="Proteomes" id="UP000665020"/>
    </source>
</evidence>
<dbReference type="InterPro" id="IPR003772">
    <property type="entry name" value="YceD"/>
</dbReference>
<gene>
    <name evidence="1" type="ORF">GM661_09575</name>
</gene>
<dbReference type="Pfam" id="PF02620">
    <property type="entry name" value="YceD"/>
    <property type="match status" value="1"/>
</dbReference>
<dbReference type="Proteomes" id="UP000665020">
    <property type="component" value="Chromosome"/>
</dbReference>
<dbReference type="PANTHER" id="PTHR34374:SF1">
    <property type="entry name" value="LARGE RIBOSOMAL RNA SUBUNIT ACCUMULATION PROTEIN YCED HOMOLOG 1, CHLOROPLASTIC"/>
    <property type="match status" value="1"/>
</dbReference>
<dbReference type="EMBL" id="CP046640">
    <property type="protein sequence ID" value="QTL98211.1"/>
    <property type="molecule type" value="Genomic_DNA"/>
</dbReference>
<accession>A0A8A7K9S3</accession>
<evidence type="ECO:0000313" key="1">
    <source>
        <dbReference type="EMBL" id="QTL98211.1"/>
    </source>
</evidence>